<dbReference type="CDD" id="cd01615">
    <property type="entry name" value="CIDE_N"/>
    <property type="match status" value="1"/>
</dbReference>
<dbReference type="SUPFAM" id="SSF54060">
    <property type="entry name" value="His-Me finger endonucleases"/>
    <property type="match status" value="1"/>
</dbReference>
<dbReference type="InterPro" id="IPR039729">
    <property type="entry name" value="DFF40"/>
</dbReference>
<reference evidence="5" key="1">
    <citation type="submission" date="2025-08" db="UniProtKB">
        <authorList>
            <consortium name="RefSeq"/>
        </authorList>
    </citation>
    <scope>IDENTIFICATION</scope>
</reference>
<dbReference type="OrthoDB" id="9943677at2759"/>
<dbReference type="Pfam" id="PF09230">
    <property type="entry name" value="DFF40"/>
    <property type="match status" value="1"/>
</dbReference>
<dbReference type="GO" id="GO:0005634">
    <property type="term" value="C:nucleus"/>
    <property type="evidence" value="ECO:0007669"/>
    <property type="project" value="InterPro"/>
</dbReference>
<accession>A0A7E5VAC7</accession>
<dbReference type="GeneID" id="113492117"/>
<dbReference type="GO" id="GO:0016787">
    <property type="term" value="F:hydrolase activity"/>
    <property type="evidence" value="ECO:0007669"/>
    <property type="project" value="InterPro"/>
</dbReference>
<dbReference type="KEGG" id="tnl:113492117"/>
<dbReference type="PROSITE" id="PS51135">
    <property type="entry name" value="CIDE_N"/>
    <property type="match status" value="1"/>
</dbReference>
<keyword evidence="4" id="KW-1185">Reference proteome</keyword>
<dbReference type="PANTHER" id="PTHR13067:SF2">
    <property type="entry name" value="CASPASE-ACTIVATED DNASE"/>
    <property type="match status" value="1"/>
</dbReference>
<organism evidence="4 5">
    <name type="scientific">Trichoplusia ni</name>
    <name type="common">Cabbage looper</name>
    <dbReference type="NCBI Taxonomy" id="7111"/>
    <lineage>
        <taxon>Eukaryota</taxon>
        <taxon>Metazoa</taxon>
        <taxon>Ecdysozoa</taxon>
        <taxon>Arthropoda</taxon>
        <taxon>Hexapoda</taxon>
        <taxon>Insecta</taxon>
        <taxon>Pterygota</taxon>
        <taxon>Neoptera</taxon>
        <taxon>Endopterygota</taxon>
        <taxon>Lepidoptera</taxon>
        <taxon>Glossata</taxon>
        <taxon>Ditrysia</taxon>
        <taxon>Noctuoidea</taxon>
        <taxon>Noctuidae</taxon>
        <taxon>Plusiinae</taxon>
        <taxon>Trichoplusia</taxon>
    </lineage>
</organism>
<dbReference type="SMART" id="SM00266">
    <property type="entry name" value="CAD"/>
    <property type="match status" value="1"/>
</dbReference>
<dbReference type="CTD" id="34734"/>
<gene>
    <name evidence="5" type="primary">LOC113492117</name>
</gene>
<dbReference type="InterPro" id="IPR044925">
    <property type="entry name" value="His-Me_finger_sf"/>
</dbReference>
<evidence type="ECO:0000256" key="2">
    <source>
        <dbReference type="PROSITE-ProRule" id="PRU00447"/>
    </source>
</evidence>
<name>A0A7E5VAC7_TRINI</name>
<evidence type="ECO:0000259" key="3">
    <source>
        <dbReference type="PROSITE" id="PS51135"/>
    </source>
</evidence>
<dbReference type="Proteomes" id="UP000322000">
    <property type="component" value="Chromosome 3"/>
</dbReference>
<keyword evidence="1 2" id="KW-0053">Apoptosis</keyword>
<evidence type="ECO:0000256" key="1">
    <source>
        <dbReference type="ARBA" id="ARBA00022703"/>
    </source>
</evidence>
<dbReference type="RefSeq" id="XP_026725236.1">
    <property type="nucleotide sequence ID" value="XM_026869435.1"/>
</dbReference>
<dbReference type="GO" id="GO:0004520">
    <property type="term" value="F:DNA endonuclease activity"/>
    <property type="evidence" value="ECO:0007669"/>
    <property type="project" value="InterPro"/>
</dbReference>
<evidence type="ECO:0000313" key="4">
    <source>
        <dbReference type="Proteomes" id="UP000322000"/>
    </source>
</evidence>
<dbReference type="Pfam" id="PF02017">
    <property type="entry name" value="CIDE-N"/>
    <property type="match status" value="1"/>
</dbReference>
<dbReference type="Gene3D" id="3.10.20.10">
    <property type="match status" value="1"/>
</dbReference>
<dbReference type="InterPro" id="IPR003508">
    <property type="entry name" value="CIDE-N_dom"/>
</dbReference>
<dbReference type="AlphaFoldDB" id="A0A7E5VAC7"/>
<sequence>MKKGYKVTDVRREKKIGIAAENLQELVEKSCKKLGFNVSCAECRLCVAEDGTQVDDDDYLATLPPQTLFILLKNKEAMVTDFDYYYELIRSPKKDYIDTGAAAKEFLTTNIKEKFKVFQRYIAAADDARTMLSERTQDPEWFEGLEPSEKTKEQSMSKRVKERMRGYYYKTKSALQSSEVYIHSKNGRGKKLIDQFLTDLRNILESRKYNDTYFNRKANETARMCDEKGVFQCGGLWSDNKCLYEGEHIINPYRSREERIIFQTWNLDHNIELSRSIIPKILEAIDGLYNGDIKCIMCDKDSKVGVLEADRYFLQIFTRENLKLVHIVCHYKGKHDSESGVYTLCKKCFSGQSIEYK</sequence>
<evidence type="ECO:0000313" key="5">
    <source>
        <dbReference type="RefSeq" id="XP_026725236.1"/>
    </source>
</evidence>
<dbReference type="PANTHER" id="PTHR13067">
    <property type="entry name" value="CASPASE-ACTIVATED DNASE"/>
    <property type="match status" value="1"/>
</dbReference>
<dbReference type="InterPro" id="IPR015311">
    <property type="entry name" value="DFF40_C"/>
</dbReference>
<dbReference type="InParanoid" id="A0A7E5VAC7"/>
<dbReference type="SUPFAM" id="SSF54277">
    <property type="entry name" value="CAD &amp; PB1 domains"/>
    <property type="match status" value="1"/>
</dbReference>
<proteinExistence type="predicted"/>
<protein>
    <submittedName>
        <fullName evidence="5">DNAation factor subunit beta</fullName>
    </submittedName>
</protein>
<feature type="domain" description="CIDE-N" evidence="3">
    <location>
        <begin position="1"/>
        <end position="80"/>
    </location>
</feature>
<dbReference type="GO" id="GO:0006309">
    <property type="term" value="P:apoptotic DNA fragmentation"/>
    <property type="evidence" value="ECO:0007669"/>
    <property type="project" value="InterPro"/>
</dbReference>
<dbReference type="GO" id="GO:0005737">
    <property type="term" value="C:cytoplasm"/>
    <property type="evidence" value="ECO:0007669"/>
    <property type="project" value="InterPro"/>
</dbReference>
<dbReference type="FunCoup" id="A0A7E5VAC7">
    <property type="interactions" value="192"/>
</dbReference>